<dbReference type="Gene3D" id="1.20.80.10">
    <property type="match status" value="1"/>
</dbReference>
<dbReference type="Gene3D" id="2.30.29.30">
    <property type="entry name" value="Pleckstrin-homology domain (PH domain)/Phosphotyrosine-binding domain (PTB)"/>
    <property type="match status" value="1"/>
</dbReference>
<protein>
    <recommendedName>
        <fullName evidence="3">protein-tyrosine-phosphatase</fullName>
        <ecNumber evidence="3">3.1.3.48</ecNumber>
    </recommendedName>
</protein>
<feature type="domain" description="FERM" evidence="10">
    <location>
        <begin position="33"/>
        <end position="318"/>
    </location>
</feature>
<dbReference type="Pfam" id="PF09380">
    <property type="entry name" value="FERM_C"/>
    <property type="match status" value="1"/>
</dbReference>
<dbReference type="PROSITE" id="PS50106">
    <property type="entry name" value="PDZ"/>
    <property type="match status" value="1"/>
</dbReference>
<dbReference type="InterPro" id="IPR016130">
    <property type="entry name" value="Tyr_Pase_AS"/>
</dbReference>
<evidence type="ECO:0000259" key="11">
    <source>
        <dbReference type="PROSITE" id="PS50106"/>
    </source>
</evidence>
<accession>A0ABP0GZD7</accession>
<evidence type="ECO:0000256" key="4">
    <source>
        <dbReference type="ARBA" id="ARBA00022490"/>
    </source>
</evidence>
<evidence type="ECO:0000256" key="7">
    <source>
        <dbReference type="ARBA" id="ARBA00023212"/>
    </source>
</evidence>
<dbReference type="PANTHER" id="PTHR45706:SF4">
    <property type="entry name" value="TYROSINE-PROTEIN PHOSPHATASE"/>
    <property type="match status" value="1"/>
</dbReference>
<dbReference type="Pfam" id="PF09379">
    <property type="entry name" value="FERM_N"/>
    <property type="match status" value="1"/>
</dbReference>
<dbReference type="InterPro" id="IPR036034">
    <property type="entry name" value="PDZ_sf"/>
</dbReference>
<dbReference type="CDD" id="cd14541">
    <property type="entry name" value="PTPc-N3_4"/>
    <property type="match status" value="1"/>
</dbReference>
<organism evidence="12 13">
    <name type="scientific">Clavelina lepadiformis</name>
    <name type="common">Light-bulb sea squirt</name>
    <name type="synonym">Ascidia lepadiformis</name>
    <dbReference type="NCBI Taxonomy" id="159417"/>
    <lineage>
        <taxon>Eukaryota</taxon>
        <taxon>Metazoa</taxon>
        <taxon>Chordata</taxon>
        <taxon>Tunicata</taxon>
        <taxon>Ascidiacea</taxon>
        <taxon>Aplousobranchia</taxon>
        <taxon>Clavelinidae</taxon>
        <taxon>Clavelina</taxon>
    </lineage>
</organism>
<dbReference type="InterPro" id="IPR019748">
    <property type="entry name" value="FERM_central"/>
</dbReference>
<comment type="similarity">
    <text evidence="2">Belongs to the protein-tyrosine phosphatase family. Non-receptor class subfamily.</text>
</comment>
<dbReference type="PROSITE" id="PS50056">
    <property type="entry name" value="TYR_PHOSPHATASE_2"/>
    <property type="match status" value="1"/>
</dbReference>
<dbReference type="InterPro" id="IPR000299">
    <property type="entry name" value="FERM_domain"/>
</dbReference>
<dbReference type="InterPro" id="IPR014352">
    <property type="entry name" value="FERM/acyl-CoA-bd_prot_sf"/>
</dbReference>
<dbReference type="SMART" id="SM00194">
    <property type="entry name" value="PTPc"/>
    <property type="match status" value="1"/>
</dbReference>
<feature type="domain" description="Tyrosine specific protein phosphatases" evidence="9">
    <location>
        <begin position="820"/>
        <end position="894"/>
    </location>
</feature>
<dbReference type="PROSITE" id="PS50055">
    <property type="entry name" value="TYR_PHOSPHATASE_PTP"/>
    <property type="match status" value="1"/>
</dbReference>
<dbReference type="PROSITE" id="PS00660">
    <property type="entry name" value="FERM_1"/>
    <property type="match status" value="1"/>
</dbReference>
<evidence type="ECO:0000256" key="3">
    <source>
        <dbReference type="ARBA" id="ARBA00013064"/>
    </source>
</evidence>
<dbReference type="PRINTS" id="PR00700">
    <property type="entry name" value="PRTYPHPHTASE"/>
</dbReference>
<evidence type="ECO:0000256" key="6">
    <source>
        <dbReference type="ARBA" id="ARBA00022912"/>
    </source>
</evidence>
<dbReference type="InterPro" id="IPR019747">
    <property type="entry name" value="FERM_CS"/>
</dbReference>
<comment type="caution">
    <text evidence="12">The sequence shown here is derived from an EMBL/GenBank/DDBJ whole genome shotgun (WGS) entry which is preliminary data.</text>
</comment>
<dbReference type="PROSITE" id="PS50057">
    <property type="entry name" value="FERM_3"/>
    <property type="match status" value="1"/>
</dbReference>
<dbReference type="InterPro" id="IPR011993">
    <property type="entry name" value="PH-like_dom_sf"/>
</dbReference>
<reference evidence="12 13" key="1">
    <citation type="submission" date="2024-02" db="EMBL/GenBank/DDBJ databases">
        <authorList>
            <person name="Daric V."/>
            <person name="Darras S."/>
        </authorList>
    </citation>
    <scope>NUCLEOTIDE SEQUENCE [LARGE SCALE GENOMIC DNA]</scope>
</reference>
<dbReference type="EC" id="3.1.3.48" evidence="3"/>
<gene>
    <name evidence="12" type="ORF">CVLEPA_LOCUS29995</name>
</gene>
<dbReference type="EMBL" id="CAWYQH010000163">
    <property type="protein sequence ID" value="CAK8696658.1"/>
    <property type="molecule type" value="Genomic_DNA"/>
</dbReference>
<dbReference type="InterPro" id="IPR035963">
    <property type="entry name" value="FERM_2"/>
</dbReference>
<dbReference type="Pfam" id="PF00595">
    <property type="entry name" value="PDZ"/>
    <property type="match status" value="1"/>
</dbReference>
<keyword evidence="6" id="KW-0904">Protein phosphatase</keyword>
<dbReference type="InterPro" id="IPR000387">
    <property type="entry name" value="Tyr_Pase_dom"/>
</dbReference>
<feature type="domain" description="PDZ" evidence="11">
    <location>
        <begin position="512"/>
        <end position="584"/>
    </location>
</feature>
<comment type="subcellular location">
    <subcellularLocation>
        <location evidence="1">Cytoplasm</location>
        <location evidence="1">Cytoskeleton</location>
    </subcellularLocation>
</comment>
<dbReference type="SMART" id="SM01196">
    <property type="entry name" value="FERM_C"/>
    <property type="match status" value="1"/>
</dbReference>
<dbReference type="SUPFAM" id="SSF54236">
    <property type="entry name" value="Ubiquitin-like"/>
    <property type="match status" value="1"/>
</dbReference>
<dbReference type="SUPFAM" id="SSF47031">
    <property type="entry name" value="Second domain of FERM"/>
    <property type="match status" value="1"/>
</dbReference>
<keyword evidence="13" id="KW-1185">Reference proteome</keyword>
<feature type="domain" description="Tyrosine-protein phosphatase" evidence="8">
    <location>
        <begin position="642"/>
        <end position="903"/>
    </location>
</feature>
<name>A0ABP0GZD7_CLALP</name>
<evidence type="ECO:0000313" key="13">
    <source>
        <dbReference type="Proteomes" id="UP001642483"/>
    </source>
</evidence>
<evidence type="ECO:0000313" key="12">
    <source>
        <dbReference type="EMBL" id="CAK8696658.1"/>
    </source>
</evidence>
<keyword evidence="4" id="KW-0963">Cytoplasm</keyword>
<dbReference type="Proteomes" id="UP001642483">
    <property type="component" value="Unassembled WGS sequence"/>
</dbReference>
<dbReference type="PRINTS" id="PR00935">
    <property type="entry name" value="BAND41"/>
</dbReference>
<dbReference type="CDD" id="cd17100">
    <property type="entry name" value="FERM_F1_PTPN3_like"/>
    <property type="match status" value="1"/>
</dbReference>
<keyword evidence="7" id="KW-0206">Cytoskeleton</keyword>
<evidence type="ECO:0000256" key="5">
    <source>
        <dbReference type="ARBA" id="ARBA00022801"/>
    </source>
</evidence>
<dbReference type="PROSITE" id="PS00383">
    <property type="entry name" value="TYR_PHOSPHATASE_1"/>
    <property type="match status" value="1"/>
</dbReference>
<evidence type="ECO:0000256" key="2">
    <source>
        <dbReference type="ARBA" id="ARBA00009649"/>
    </source>
</evidence>
<dbReference type="PROSITE" id="PS00661">
    <property type="entry name" value="FERM_2"/>
    <property type="match status" value="1"/>
</dbReference>
<proteinExistence type="inferred from homology"/>
<evidence type="ECO:0000259" key="10">
    <source>
        <dbReference type="PROSITE" id="PS50057"/>
    </source>
</evidence>
<dbReference type="Pfam" id="PF00373">
    <property type="entry name" value="FERM_M"/>
    <property type="match status" value="1"/>
</dbReference>
<dbReference type="InterPro" id="IPR001478">
    <property type="entry name" value="PDZ"/>
</dbReference>
<dbReference type="InterPro" id="IPR029071">
    <property type="entry name" value="Ubiquitin-like_domsf"/>
</dbReference>
<evidence type="ECO:0000259" key="8">
    <source>
        <dbReference type="PROSITE" id="PS50055"/>
    </source>
</evidence>
<dbReference type="InterPro" id="IPR018979">
    <property type="entry name" value="FERM_N"/>
</dbReference>
<sequence length="930" mass="106292">MAAKTESMMTQNFCDPWMGYKELPQDKKQSSSVKISVVFLDHSEVVFIVNKRDRGQVLLNTVFHHLRVTEARFFGLQFPCDIPDTMRWLDPAKSIRKQFKRGYPYTLHFRVKFYPTETSAMKDEFTRYQLFLQIKLDLLERRLSCSMSATALIASLAVQTEIGDYNVAEHERHYIKQFKFIPNQSKEFEAEVERLHKLQRGLMPSQAEYLFIRKAQKLDMYGVELHHAKDDEDQDLDVGVASDGILLFQNEIQIKHLRWSSIVKISFKRKLFCIQLRPTPCQQHNSEHLHSFHMDNYRACKRLWKSCVDFHSFYRQDRCLNSSCSHPSLSNKIVGTKSDKALLGFFALNAKQRNYDKTYSSSVSQSDLRQYSYCAHTNYFSVNENHDYYAGYGDKKNPRRLSAPPSVSFGVLDGEFCKATPKKGCFLNSNVSDNKEVTNSSLSANSGYSSEESPCVVELLQNETLPSETKDMLVMTNTVDDCRDETSYFTNCSSISSSSMMNSDNLHQNVVSIKLNPDSNGRYGFNVKGGADYNNGITISKVVEDSPAALCSPRLNIGDHVLQVNGKDLRQFSHDQVIRFIKKTCEDQTEELELLVLPNCIRIENTEKPLFSELTTADRQVETNVLDNSIKLLENMLSSGEVLSMFDKLHRKKPGETTNHARLPLNSTKNRYRDVLPYDSSRVSLSGSSSNYINANYVNIKIPGTDWTNHYIASQGPLPNTCADFWTMIWEQKANFIVMLTVLLERGRTKCHQYWPENGELAQFGQWNVQSLNEKVSSSFAFRDFRLYHCHESASNSASRLIHQMQYIAWPDHGVPDDSSDFLDFILQVRQKRVGMKEPCVVHCSAGIGRTGVLITVETAMCLIEANQPIYPIDIAETLRNHRAMMIQTTSQFKFICDAIIRVYKEGLAKPILDNECTNVTDSDNSLVKG</sequence>
<dbReference type="SUPFAM" id="SSF50156">
    <property type="entry name" value="PDZ domain-like"/>
    <property type="match status" value="1"/>
</dbReference>
<dbReference type="SUPFAM" id="SSF52799">
    <property type="entry name" value="(Phosphotyrosine protein) phosphatases II"/>
    <property type="match status" value="1"/>
</dbReference>
<dbReference type="Gene3D" id="3.90.190.10">
    <property type="entry name" value="Protein tyrosine phosphatase superfamily"/>
    <property type="match status" value="1"/>
</dbReference>
<dbReference type="InterPro" id="IPR029021">
    <property type="entry name" value="Prot-tyrosine_phosphatase-like"/>
</dbReference>
<dbReference type="InterPro" id="IPR003595">
    <property type="entry name" value="Tyr_Pase_cat"/>
</dbReference>
<dbReference type="SUPFAM" id="SSF50729">
    <property type="entry name" value="PH domain-like"/>
    <property type="match status" value="1"/>
</dbReference>
<dbReference type="Pfam" id="PF00102">
    <property type="entry name" value="Y_phosphatase"/>
    <property type="match status" value="1"/>
</dbReference>
<dbReference type="PANTHER" id="PTHR45706">
    <property type="entry name" value="TYROSINE-PROTEIN PHOSPHATASE"/>
    <property type="match status" value="1"/>
</dbReference>
<dbReference type="SMART" id="SM00228">
    <property type="entry name" value="PDZ"/>
    <property type="match status" value="1"/>
</dbReference>
<dbReference type="CDD" id="cd14473">
    <property type="entry name" value="FERM_B-lobe"/>
    <property type="match status" value="1"/>
</dbReference>
<evidence type="ECO:0000256" key="1">
    <source>
        <dbReference type="ARBA" id="ARBA00004245"/>
    </source>
</evidence>
<dbReference type="Gene3D" id="2.30.42.10">
    <property type="match status" value="1"/>
</dbReference>
<dbReference type="InterPro" id="IPR019749">
    <property type="entry name" value="Band_41_domain"/>
</dbReference>
<dbReference type="InterPro" id="IPR018980">
    <property type="entry name" value="FERM_PH-like_C"/>
</dbReference>
<dbReference type="Gene3D" id="3.10.20.90">
    <property type="entry name" value="Phosphatidylinositol 3-kinase Catalytic Subunit, Chain A, domain 1"/>
    <property type="match status" value="1"/>
</dbReference>
<dbReference type="SMART" id="SM00295">
    <property type="entry name" value="B41"/>
    <property type="match status" value="1"/>
</dbReference>
<evidence type="ECO:0000259" key="9">
    <source>
        <dbReference type="PROSITE" id="PS50056"/>
    </source>
</evidence>
<dbReference type="SMART" id="SM00404">
    <property type="entry name" value="PTPc_motif"/>
    <property type="match status" value="1"/>
</dbReference>
<dbReference type="InterPro" id="IPR000242">
    <property type="entry name" value="PTP_cat"/>
</dbReference>
<keyword evidence="5" id="KW-0378">Hydrolase</keyword>